<accession>A0A1F5YZD2</accession>
<protein>
    <submittedName>
        <fullName evidence="5">Oxidoreductase</fullName>
    </submittedName>
</protein>
<organism evidence="5 6">
    <name type="scientific">Candidatus Glassbacteria bacterium RIFCSPLOWO2_12_FULL_58_11</name>
    <dbReference type="NCBI Taxonomy" id="1817867"/>
    <lineage>
        <taxon>Bacteria</taxon>
        <taxon>Candidatus Glassiibacteriota</taxon>
    </lineage>
</organism>
<dbReference type="Gene3D" id="3.40.50.720">
    <property type="entry name" value="NAD(P)-binding Rossmann-like Domain"/>
    <property type="match status" value="1"/>
</dbReference>
<name>A0A1F5YZD2_9BACT</name>
<dbReference type="EMBL" id="MFIX01000048">
    <property type="protein sequence ID" value="OGG05463.1"/>
    <property type="molecule type" value="Genomic_DNA"/>
</dbReference>
<dbReference type="STRING" id="1817867.A3F83_11215"/>
<comment type="caution">
    <text evidence="5">The sequence shown here is derived from an EMBL/GenBank/DDBJ whole genome shotgun (WGS) entry which is preliminary data.</text>
</comment>
<gene>
    <name evidence="5" type="ORF">A3F83_11215</name>
</gene>
<dbReference type="InterPro" id="IPR000683">
    <property type="entry name" value="Gfo/Idh/MocA-like_OxRdtase_N"/>
</dbReference>
<dbReference type="SUPFAM" id="SSF51735">
    <property type="entry name" value="NAD(P)-binding Rossmann-fold domains"/>
    <property type="match status" value="1"/>
</dbReference>
<evidence type="ECO:0000313" key="6">
    <source>
        <dbReference type="Proteomes" id="UP000179129"/>
    </source>
</evidence>
<evidence type="ECO:0000259" key="3">
    <source>
        <dbReference type="Pfam" id="PF01408"/>
    </source>
</evidence>
<dbReference type="Pfam" id="PF19051">
    <property type="entry name" value="GFO_IDH_MocA_C2"/>
    <property type="match status" value="1"/>
</dbReference>
<dbReference type="Pfam" id="PF01408">
    <property type="entry name" value="GFO_IDH_MocA"/>
    <property type="match status" value="1"/>
</dbReference>
<feature type="domain" description="Gfo/Idh/MocA-like oxidoreductase bacterial type C-terminal" evidence="4">
    <location>
        <begin position="212"/>
        <end position="273"/>
    </location>
</feature>
<dbReference type="GO" id="GO:0000166">
    <property type="term" value="F:nucleotide binding"/>
    <property type="evidence" value="ECO:0007669"/>
    <property type="project" value="InterPro"/>
</dbReference>
<dbReference type="AlphaFoldDB" id="A0A1F5YZD2"/>
<dbReference type="Proteomes" id="UP000179129">
    <property type="component" value="Unassembled WGS sequence"/>
</dbReference>
<dbReference type="InterPro" id="IPR050463">
    <property type="entry name" value="Gfo/Idh/MocA_oxidrdct_glycsds"/>
</dbReference>
<dbReference type="InterPro" id="IPR036291">
    <property type="entry name" value="NAD(P)-bd_dom_sf"/>
</dbReference>
<feature type="signal peptide" evidence="2">
    <location>
        <begin position="1"/>
        <end position="23"/>
    </location>
</feature>
<evidence type="ECO:0000256" key="2">
    <source>
        <dbReference type="SAM" id="SignalP"/>
    </source>
</evidence>
<dbReference type="PANTHER" id="PTHR43818:SF10">
    <property type="entry name" value="NADH-DEPENDENT DEHYDROGENASE-RELATED"/>
    <property type="match status" value="1"/>
</dbReference>
<keyword evidence="2" id="KW-0732">Signal</keyword>
<dbReference type="SUPFAM" id="SSF55347">
    <property type="entry name" value="Glyceraldehyde-3-phosphate dehydrogenase-like, C-terminal domain"/>
    <property type="match status" value="1"/>
</dbReference>
<dbReference type="PANTHER" id="PTHR43818">
    <property type="entry name" value="BCDNA.GH03377"/>
    <property type="match status" value="1"/>
</dbReference>
<proteinExistence type="predicted"/>
<feature type="chain" id="PRO_5009522758" evidence="2">
    <location>
        <begin position="24"/>
        <end position="505"/>
    </location>
</feature>
<evidence type="ECO:0000256" key="1">
    <source>
        <dbReference type="SAM" id="MobiDB-lite"/>
    </source>
</evidence>
<feature type="domain" description="Gfo/Idh/MocA-like oxidoreductase N-terminal" evidence="3">
    <location>
        <begin position="51"/>
        <end position="167"/>
    </location>
</feature>
<dbReference type="InterPro" id="IPR043906">
    <property type="entry name" value="Gfo/Idh/MocA_OxRdtase_bact_C"/>
</dbReference>
<feature type="region of interest" description="Disordered" evidence="1">
    <location>
        <begin position="355"/>
        <end position="379"/>
    </location>
</feature>
<evidence type="ECO:0000259" key="4">
    <source>
        <dbReference type="Pfam" id="PF19051"/>
    </source>
</evidence>
<evidence type="ECO:0000313" key="5">
    <source>
        <dbReference type="EMBL" id="OGG05463.1"/>
    </source>
</evidence>
<sequence length="505" mass="54898">MSSRANRISRRTFFFYGSLLAGAIPAAGCGGSSSTPSLTRLGYKSPNEKLNIASIGAGGRAEGDIRGCESENIVALCDVDDKQAAKTYAQYEKAAKYKDFRKMLDKEGKNIDAVIIATPDHMHAIAAMWCMERGLGVYVEKPLTRTVWEARQLTLAAEKYKVATQMGNHGYSNEGTRLAAEVIWSGEIGNVTEVHAWTNRPIWPQGMSAVPAAEPVPSTLDWDLWLGIAQERPFTSGGAAYADGDGFYLPFNWRGFFDFGCGALGDMACHILGAPNMALRLGAPSSVAVIRQEGKNDLTFPSSSVIQFEFPARGSMPPLKLVWYDAMKDVPMRPAGLAEDEMLLGPGLKVKPCSDDAGAQVKASGGGKDTTAVQAAPAEPVRRPDQANGAVFIGENGILTTDSYAGNVRLLPAERMLDFKNPPQFLTRSPGHHRDWIRACKGGDPACSHFSVAGPFTEWILLGSIALRFEGKLEWDAKRMRFTNNDAANKYLKPEIRKGWDFHAV</sequence>
<reference evidence="5 6" key="1">
    <citation type="journal article" date="2016" name="Nat. Commun.">
        <title>Thousands of microbial genomes shed light on interconnected biogeochemical processes in an aquifer system.</title>
        <authorList>
            <person name="Anantharaman K."/>
            <person name="Brown C.T."/>
            <person name="Hug L.A."/>
            <person name="Sharon I."/>
            <person name="Castelle C.J."/>
            <person name="Probst A.J."/>
            <person name="Thomas B.C."/>
            <person name="Singh A."/>
            <person name="Wilkins M.J."/>
            <person name="Karaoz U."/>
            <person name="Brodie E.L."/>
            <person name="Williams K.H."/>
            <person name="Hubbard S.S."/>
            <person name="Banfield J.F."/>
        </authorList>
    </citation>
    <scope>NUCLEOTIDE SEQUENCE [LARGE SCALE GENOMIC DNA]</scope>
</reference>